<dbReference type="InterPro" id="IPR036380">
    <property type="entry name" value="Isochorismatase-like_sf"/>
</dbReference>
<organism evidence="4 5">
    <name type="scientific">Aspergillus tamarii</name>
    <dbReference type="NCBI Taxonomy" id="41984"/>
    <lineage>
        <taxon>Eukaryota</taxon>
        <taxon>Fungi</taxon>
        <taxon>Dikarya</taxon>
        <taxon>Ascomycota</taxon>
        <taxon>Pezizomycotina</taxon>
        <taxon>Eurotiomycetes</taxon>
        <taxon>Eurotiomycetidae</taxon>
        <taxon>Eurotiales</taxon>
        <taxon>Aspergillaceae</taxon>
        <taxon>Aspergillus</taxon>
        <taxon>Aspergillus subgen. Circumdati</taxon>
    </lineage>
</organism>
<protein>
    <submittedName>
        <fullName evidence="4">Isochorismatase hydrolase</fullName>
    </submittedName>
</protein>
<keyword evidence="2" id="KW-0732">Signal</keyword>
<keyword evidence="4" id="KW-0378">Hydrolase</keyword>
<reference evidence="4 5" key="1">
    <citation type="submission" date="2019-04" db="EMBL/GenBank/DDBJ databases">
        <title>Friends and foes A comparative genomics study of 23 Aspergillus species from section Flavi.</title>
        <authorList>
            <consortium name="DOE Joint Genome Institute"/>
            <person name="Kjaerbolling I."/>
            <person name="Vesth T."/>
            <person name="Frisvad J.C."/>
            <person name="Nybo J.L."/>
            <person name="Theobald S."/>
            <person name="Kildgaard S."/>
            <person name="Isbrandt T."/>
            <person name="Kuo A."/>
            <person name="Sato A."/>
            <person name="Lyhne E.K."/>
            <person name="Kogle M.E."/>
            <person name="Wiebenga A."/>
            <person name="Kun R.S."/>
            <person name="Lubbers R.J."/>
            <person name="Makela M.R."/>
            <person name="Barry K."/>
            <person name="Chovatia M."/>
            <person name="Clum A."/>
            <person name="Daum C."/>
            <person name="Haridas S."/>
            <person name="He G."/>
            <person name="LaButti K."/>
            <person name="Lipzen A."/>
            <person name="Mondo S."/>
            <person name="Riley R."/>
            <person name="Salamov A."/>
            <person name="Simmons B.A."/>
            <person name="Magnuson J.K."/>
            <person name="Henrissat B."/>
            <person name="Mortensen U.H."/>
            <person name="Larsen T.O."/>
            <person name="Devries R.P."/>
            <person name="Grigoriev I.V."/>
            <person name="Machida M."/>
            <person name="Baker S.E."/>
            <person name="Andersen M.R."/>
        </authorList>
    </citation>
    <scope>NUCLEOTIDE SEQUENCE [LARGE SCALE GENOMIC DNA]</scope>
    <source>
        <strain evidence="4 5">CBS 117626</strain>
    </source>
</reference>
<comment type="similarity">
    <text evidence="1">Belongs to the isochorismatase family.</text>
</comment>
<accession>A0A5N6UG22</accession>
<proteinExistence type="inferred from homology"/>
<feature type="chain" id="PRO_5024795185" evidence="2">
    <location>
        <begin position="21"/>
        <end position="240"/>
    </location>
</feature>
<dbReference type="SUPFAM" id="SSF52499">
    <property type="entry name" value="Isochorismatase-like hydrolases"/>
    <property type="match status" value="1"/>
</dbReference>
<evidence type="ECO:0000256" key="2">
    <source>
        <dbReference type="SAM" id="SignalP"/>
    </source>
</evidence>
<dbReference type="Gene3D" id="3.40.50.850">
    <property type="entry name" value="Isochorismatase-like"/>
    <property type="match status" value="1"/>
</dbReference>
<dbReference type="AlphaFoldDB" id="A0A5N6UG22"/>
<feature type="domain" description="Isochorismatase-like" evidence="3">
    <location>
        <begin position="34"/>
        <end position="184"/>
    </location>
</feature>
<keyword evidence="5" id="KW-1185">Reference proteome</keyword>
<gene>
    <name evidence="4" type="ORF">BDV40DRAFT_305052</name>
</gene>
<dbReference type="GO" id="GO:0016787">
    <property type="term" value="F:hydrolase activity"/>
    <property type="evidence" value="ECO:0007669"/>
    <property type="project" value="UniProtKB-KW"/>
</dbReference>
<sequence>MKFLSTLILALITYTAIVVGDKFPYERLDKDNALLLIVDLQEGLYSTVRDFDPTAFKSNMLAHAALGKLFNLPVILTTSAQKGANGPLPREILEMYPNSTIIQRPGEVDAWDNKDFRDAVRATGKTQIILASIMTDVCTTHLALSLRDEGYSVWANGEASGTSSSFVRDLSNERMRHAGVQVVSFFSIACDLMRDWRNVPGGKEMIPFLDQYFPVWGMIARNHEAAILDGAIQPGEDGLN</sequence>
<feature type="signal peptide" evidence="2">
    <location>
        <begin position="1"/>
        <end position="20"/>
    </location>
</feature>
<dbReference type="EMBL" id="ML738720">
    <property type="protein sequence ID" value="KAE8157564.1"/>
    <property type="molecule type" value="Genomic_DNA"/>
</dbReference>
<evidence type="ECO:0000259" key="3">
    <source>
        <dbReference type="Pfam" id="PF00857"/>
    </source>
</evidence>
<dbReference type="InterPro" id="IPR000868">
    <property type="entry name" value="Isochorismatase-like_dom"/>
</dbReference>
<dbReference type="OrthoDB" id="167809at2759"/>
<dbReference type="Pfam" id="PF00857">
    <property type="entry name" value="Isochorismatase"/>
    <property type="match status" value="1"/>
</dbReference>
<name>A0A5N6UG22_ASPTM</name>
<evidence type="ECO:0000256" key="1">
    <source>
        <dbReference type="ARBA" id="ARBA00006336"/>
    </source>
</evidence>
<evidence type="ECO:0000313" key="4">
    <source>
        <dbReference type="EMBL" id="KAE8157564.1"/>
    </source>
</evidence>
<dbReference type="PANTHER" id="PTHR43559">
    <property type="entry name" value="HYDROLASE YCAC-RELATED"/>
    <property type="match status" value="1"/>
</dbReference>
<dbReference type="Proteomes" id="UP000326950">
    <property type="component" value="Unassembled WGS sequence"/>
</dbReference>
<evidence type="ECO:0000313" key="5">
    <source>
        <dbReference type="Proteomes" id="UP000326950"/>
    </source>
</evidence>
<dbReference type="InterPro" id="IPR053152">
    <property type="entry name" value="Hydrolase_YcaC-like"/>
</dbReference>
<dbReference type="PANTHER" id="PTHR43559:SF3">
    <property type="entry name" value="HYDROLASE YCAC-RELATED"/>
    <property type="match status" value="1"/>
</dbReference>